<gene>
    <name evidence="2" type="ORF">NEZAVI_LOCUS454</name>
</gene>
<dbReference type="AlphaFoldDB" id="A0A9P0E2R4"/>
<keyword evidence="1" id="KW-0812">Transmembrane</keyword>
<dbReference type="GO" id="GO:0005634">
    <property type="term" value="C:nucleus"/>
    <property type="evidence" value="ECO:0007669"/>
    <property type="project" value="TreeGrafter"/>
</dbReference>
<sequence>MLTLCVYIFILVFIAIHFIFKFIVKIRLGTPPIGSLIIAYKYSPKGLFKNLNFFRKDVFSSSLFSSMRFYYTDQLAKEIEYADGVILSDTGVFPNDHLLFLAKQNGFSIIKTPAISHAIYVTFPIFLSLTITKIFAIFVGYPTIRQFSEERNLCGYPVLEVYSKHSVMLIVPLLRQDEFVVQEAENIVYGREFLSVYNFHNKKQLSNLDLCSNQHSMILDMKNLKGSKLTKRETKG</sequence>
<name>A0A9P0E2R4_NEZVI</name>
<dbReference type="PANTHER" id="PTHR15949:SF3">
    <property type="entry name" value="TESTIS-EXPRESSED PROTEIN 264"/>
    <property type="match status" value="1"/>
</dbReference>
<dbReference type="OrthoDB" id="2140079at2759"/>
<protein>
    <submittedName>
        <fullName evidence="2">Uncharacterized protein</fullName>
    </submittedName>
</protein>
<keyword evidence="3" id="KW-1185">Reference proteome</keyword>
<dbReference type="GO" id="GO:0061709">
    <property type="term" value="P:reticulophagy"/>
    <property type="evidence" value="ECO:0007669"/>
    <property type="project" value="TreeGrafter"/>
</dbReference>
<dbReference type="EMBL" id="OV725077">
    <property type="protein sequence ID" value="CAH1388960.1"/>
    <property type="molecule type" value="Genomic_DNA"/>
</dbReference>
<dbReference type="PANTHER" id="PTHR15949">
    <property type="entry name" value="TESTIS-EXPRESSED PROTEIN 264"/>
    <property type="match status" value="1"/>
</dbReference>
<feature type="transmembrane region" description="Helical" evidence="1">
    <location>
        <begin position="118"/>
        <end position="141"/>
    </location>
</feature>
<reference evidence="2" key="1">
    <citation type="submission" date="2022-01" db="EMBL/GenBank/DDBJ databases">
        <authorList>
            <person name="King R."/>
        </authorList>
    </citation>
    <scope>NUCLEOTIDE SEQUENCE</scope>
</reference>
<organism evidence="2 3">
    <name type="scientific">Nezara viridula</name>
    <name type="common">Southern green stink bug</name>
    <name type="synonym">Cimex viridulus</name>
    <dbReference type="NCBI Taxonomy" id="85310"/>
    <lineage>
        <taxon>Eukaryota</taxon>
        <taxon>Metazoa</taxon>
        <taxon>Ecdysozoa</taxon>
        <taxon>Arthropoda</taxon>
        <taxon>Hexapoda</taxon>
        <taxon>Insecta</taxon>
        <taxon>Pterygota</taxon>
        <taxon>Neoptera</taxon>
        <taxon>Paraneoptera</taxon>
        <taxon>Hemiptera</taxon>
        <taxon>Heteroptera</taxon>
        <taxon>Panheteroptera</taxon>
        <taxon>Pentatomomorpha</taxon>
        <taxon>Pentatomoidea</taxon>
        <taxon>Pentatomidae</taxon>
        <taxon>Pentatominae</taxon>
        <taxon>Nezara</taxon>
    </lineage>
</organism>
<dbReference type="GO" id="GO:0005657">
    <property type="term" value="C:replication fork"/>
    <property type="evidence" value="ECO:0007669"/>
    <property type="project" value="TreeGrafter"/>
</dbReference>
<dbReference type="GO" id="GO:0106300">
    <property type="term" value="P:protein-DNA covalent cross-linking repair"/>
    <property type="evidence" value="ECO:0007669"/>
    <property type="project" value="TreeGrafter"/>
</dbReference>
<dbReference type="Proteomes" id="UP001152798">
    <property type="component" value="Chromosome 1"/>
</dbReference>
<proteinExistence type="predicted"/>
<dbReference type="GO" id="GO:0000421">
    <property type="term" value="C:autophagosome membrane"/>
    <property type="evidence" value="ECO:0007669"/>
    <property type="project" value="TreeGrafter"/>
</dbReference>
<keyword evidence="1" id="KW-1133">Transmembrane helix</keyword>
<evidence type="ECO:0000313" key="2">
    <source>
        <dbReference type="EMBL" id="CAH1388960.1"/>
    </source>
</evidence>
<keyword evidence="1" id="KW-0472">Membrane</keyword>
<feature type="transmembrane region" description="Helical" evidence="1">
    <location>
        <begin position="6"/>
        <end position="24"/>
    </location>
</feature>
<evidence type="ECO:0000313" key="3">
    <source>
        <dbReference type="Proteomes" id="UP001152798"/>
    </source>
</evidence>
<accession>A0A9P0E2R4</accession>
<evidence type="ECO:0000256" key="1">
    <source>
        <dbReference type="SAM" id="Phobius"/>
    </source>
</evidence>
<dbReference type="GO" id="GO:0005789">
    <property type="term" value="C:endoplasmic reticulum membrane"/>
    <property type="evidence" value="ECO:0007669"/>
    <property type="project" value="TreeGrafter"/>
</dbReference>